<reference evidence="2 3" key="1">
    <citation type="submission" date="2021-11" db="EMBL/GenBank/DDBJ databases">
        <title>Black yeast isolated from Biological Soil Crust.</title>
        <authorList>
            <person name="Kurbessoian T."/>
        </authorList>
    </citation>
    <scope>NUCLEOTIDE SEQUENCE [LARGE SCALE GENOMIC DNA]</scope>
    <source>
        <strain evidence="2 3">CCFEE 5522</strain>
    </source>
</reference>
<sequence>MSTINTPSASKTTAGSSSSRVTPPPQPRKDGLTPQQALDQQQRMLNEFYIDDTASNHDLHTSPPVSPKTAAPKRGKMNRFKLPAATDNVDDAPSPLQKIKPASKRTMAGSSASSEMDSTPTRRSERNKNKKRSAPADDDHEPESPLAKKSKTTISGSTVTTAKAGLYALKYNNVAPISKKKAGKLPVTAAERPVSTRPTSFMKQLRSKLPKTHTPSSELAKQKATSGNPATADGDGENENENDDVVADDETGGKKSAKGKGMKAEKKVVIPHDFVGEETGMGTSANRPEIAPGTGLTLLDKPWPCANRQCNTGMTWLLRDGQTATDGFGRKTGSQFYGRNKAETRLMDNDVWHTYCRKCYQRGYYALTNQKKDGETFHNRPQEGAAFWHMGNLRAQFLRLKLWRPEATFKVQLTKNMHARSNAWHATLRSNEDDAETAAEAYAKHPKFGFKERKPAKNGEVAAPKPEEAFPVQLVDSFTRDACGEDYDYDRVTEVLDHIQGMLDTDTIKQVPPIEFLISLPVDGEDITDPANNYKRWTAATDTRVFQSSAPTSGDEEGAEDGTVAESGNVKAESDAGEDVEDEQEDLYNVSRKATPTVAETQAGSDFLDHFEKTSDDEESSSDSESEYENEHDERSASLPPATGHFTSVNSRHAQSSPAPPPKQKDLDRDRFKMRPTASNPSGRPLSTTYGATPGSGMKHAREMNAKQVEAGSSNSGKKRARDDEEVDGEAGPADKRIRV</sequence>
<evidence type="ECO:0000313" key="3">
    <source>
        <dbReference type="Proteomes" id="UP001324427"/>
    </source>
</evidence>
<evidence type="ECO:0000256" key="1">
    <source>
        <dbReference type="SAM" id="MobiDB-lite"/>
    </source>
</evidence>
<feature type="compositionally biased region" description="Basic and acidic residues" evidence="1">
    <location>
        <begin position="663"/>
        <end position="673"/>
    </location>
</feature>
<comment type="caution">
    <text evidence="2">The sequence shown here is derived from an EMBL/GenBank/DDBJ whole genome shotgun (WGS) entry which is preliminary data.</text>
</comment>
<feature type="region of interest" description="Disordered" evidence="1">
    <location>
        <begin position="1"/>
        <end position="158"/>
    </location>
</feature>
<name>A0AAV9J433_9PEZI</name>
<dbReference type="EMBL" id="JAVFHQ010000087">
    <property type="protein sequence ID" value="KAK4539647.1"/>
    <property type="molecule type" value="Genomic_DNA"/>
</dbReference>
<feature type="compositionally biased region" description="Polar residues" evidence="1">
    <location>
        <begin position="677"/>
        <end position="691"/>
    </location>
</feature>
<feature type="compositionally biased region" description="Acidic residues" evidence="1">
    <location>
        <begin position="615"/>
        <end position="631"/>
    </location>
</feature>
<feature type="compositionally biased region" description="Low complexity" evidence="1">
    <location>
        <begin position="8"/>
        <end position="19"/>
    </location>
</feature>
<dbReference type="AlphaFoldDB" id="A0AAV9J433"/>
<feature type="region of interest" description="Disordered" evidence="1">
    <location>
        <begin position="178"/>
        <end position="264"/>
    </location>
</feature>
<feature type="compositionally biased region" description="Polar residues" evidence="1">
    <location>
        <begin position="33"/>
        <end position="44"/>
    </location>
</feature>
<proteinExistence type="predicted"/>
<feature type="compositionally biased region" description="Polar residues" evidence="1">
    <location>
        <begin position="108"/>
        <end position="119"/>
    </location>
</feature>
<protein>
    <submittedName>
        <fullName evidence="2">Uncharacterized protein</fullName>
    </submittedName>
</protein>
<feature type="compositionally biased region" description="Acidic residues" evidence="1">
    <location>
        <begin position="234"/>
        <end position="250"/>
    </location>
</feature>
<dbReference type="Proteomes" id="UP001324427">
    <property type="component" value="Unassembled WGS sequence"/>
</dbReference>
<feature type="compositionally biased region" description="Polar residues" evidence="1">
    <location>
        <begin position="645"/>
        <end position="657"/>
    </location>
</feature>
<evidence type="ECO:0000313" key="2">
    <source>
        <dbReference type="EMBL" id="KAK4539647.1"/>
    </source>
</evidence>
<feature type="region of interest" description="Disordered" evidence="1">
    <location>
        <begin position="545"/>
        <end position="740"/>
    </location>
</feature>
<accession>A0AAV9J433</accession>
<organism evidence="2 3">
    <name type="scientific">Oleoguttula mirabilis</name>
    <dbReference type="NCBI Taxonomy" id="1507867"/>
    <lineage>
        <taxon>Eukaryota</taxon>
        <taxon>Fungi</taxon>
        <taxon>Dikarya</taxon>
        <taxon>Ascomycota</taxon>
        <taxon>Pezizomycotina</taxon>
        <taxon>Dothideomycetes</taxon>
        <taxon>Dothideomycetidae</taxon>
        <taxon>Mycosphaerellales</taxon>
        <taxon>Teratosphaeriaceae</taxon>
        <taxon>Oleoguttula</taxon>
    </lineage>
</organism>
<feature type="compositionally biased region" description="Acidic residues" evidence="1">
    <location>
        <begin position="575"/>
        <end position="586"/>
    </location>
</feature>
<feature type="compositionally biased region" description="Polar residues" evidence="1">
    <location>
        <begin position="592"/>
        <end position="604"/>
    </location>
</feature>
<gene>
    <name evidence="2" type="ORF">LTR36_010473</name>
</gene>
<feature type="compositionally biased region" description="Polar residues" evidence="1">
    <location>
        <begin position="213"/>
        <end position="229"/>
    </location>
</feature>
<keyword evidence="3" id="KW-1185">Reference proteome</keyword>